<protein>
    <submittedName>
        <fullName evidence="1">Uncharacterized protein</fullName>
    </submittedName>
</protein>
<keyword evidence="2" id="KW-1185">Reference proteome</keyword>
<evidence type="ECO:0000313" key="1">
    <source>
        <dbReference type="EMBL" id="KAK7068361.1"/>
    </source>
</evidence>
<proteinExistence type="predicted"/>
<accession>A0AAN8ZTU9</accession>
<organism evidence="1 2">
    <name type="scientific">Halocaridina rubra</name>
    <name type="common">Hawaiian red shrimp</name>
    <dbReference type="NCBI Taxonomy" id="373956"/>
    <lineage>
        <taxon>Eukaryota</taxon>
        <taxon>Metazoa</taxon>
        <taxon>Ecdysozoa</taxon>
        <taxon>Arthropoda</taxon>
        <taxon>Crustacea</taxon>
        <taxon>Multicrustacea</taxon>
        <taxon>Malacostraca</taxon>
        <taxon>Eumalacostraca</taxon>
        <taxon>Eucarida</taxon>
        <taxon>Decapoda</taxon>
        <taxon>Pleocyemata</taxon>
        <taxon>Caridea</taxon>
        <taxon>Atyoidea</taxon>
        <taxon>Atyidae</taxon>
        <taxon>Halocaridina</taxon>
    </lineage>
</organism>
<dbReference type="Proteomes" id="UP001381693">
    <property type="component" value="Unassembled WGS sequence"/>
</dbReference>
<gene>
    <name evidence="1" type="ORF">SK128_011340</name>
</gene>
<dbReference type="EMBL" id="JAXCGZ010017283">
    <property type="protein sequence ID" value="KAK7068361.1"/>
    <property type="molecule type" value="Genomic_DNA"/>
</dbReference>
<comment type="caution">
    <text evidence="1">The sequence shown here is derived from an EMBL/GenBank/DDBJ whole genome shotgun (WGS) entry which is preliminary data.</text>
</comment>
<reference evidence="1 2" key="1">
    <citation type="submission" date="2023-11" db="EMBL/GenBank/DDBJ databases">
        <title>Halocaridina rubra genome assembly.</title>
        <authorList>
            <person name="Smith C."/>
        </authorList>
    </citation>
    <scope>NUCLEOTIDE SEQUENCE [LARGE SCALE GENOMIC DNA]</scope>
    <source>
        <strain evidence="1">EP-1</strain>
        <tissue evidence="1">Whole</tissue>
    </source>
</reference>
<name>A0AAN8ZTU9_HALRR</name>
<dbReference type="AlphaFoldDB" id="A0AAN8ZTU9"/>
<evidence type="ECO:0000313" key="2">
    <source>
        <dbReference type="Proteomes" id="UP001381693"/>
    </source>
</evidence>
<sequence length="298" mass="33532">MEIFQFVANDEDAKEDSNLEELRDIIRNNEHQVDVDWHNYHNRGTGHFKSDELTGFWNEHGNSRWNKGPGVVNVTQFAMSEAEVSGRIYITSSYTSTNYTVKAKSVMWIKGSYTKTMQQEENGTLLLISTTVSGSKGQLDFTAGESGLFTEESLSYVNNSMGHTVAIVHSKNQGVLREDSRYMSWMGVVNGTSVAGDGAQVHADAQQTPVYSHMHLHKTFFVTDITSNFSASYSGSVLKRPHSGNYRYSVNTSATKAGRTSKTELEGGGFYWEVYHILDSNMYDEAYEWVMKLLDLFL</sequence>